<dbReference type="InParanoid" id="A0A1X7VUP4"/>
<evidence type="ECO:0000259" key="1">
    <source>
        <dbReference type="PROSITE" id="PS51707"/>
    </source>
</evidence>
<gene>
    <name evidence="2" type="primary">100631935</name>
</gene>
<dbReference type="EnsemblMetazoa" id="XM_003382705.3">
    <property type="protein sequence ID" value="XP_003382753.1"/>
    <property type="gene ID" value="LOC100631935"/>
</dbReference>
<dbReference type="PROSITE" id="PS51707">
    <property type="entry name" value="CYTH"/>
    <property type="match status" value="1"/>
</dbReference>
<dbReference type="EnsemblMetazoa" id="Aqu2.1.43832_001">
    <property type="protein sequence ID" value="Aqu2.1.43832_001"/>
    <property type="gene ID" value="Aqu2.1.43832"/>
</dbReference>
<reference evidence="2" key="2">
    <citation type="submission" date="2017-05" db="UniProtKB">
        <authorList>
            <consortium name="EnsemblMetazoa"/>
        </authorList>
    </citation>
    <scope>IDENTIFICATION</scope>
</reference>
<dbReference type="PANTHER" id="PTHR21028:SF2">
    <property type="entry name" value="CYTH DOMAIN-CONTAINING PROTEIN"/>
    <property type="match status" value="1"/>
</dbReference>
<proteinExistence type="predicted"/>
<dbReference type="AlphaFoldDB" id="A0A1X7VUP4"/>
<name>A0A1X7VUP4_AMPQE</name>
<dbReference type="SMART" id="SM01118">
    <property type="entry name" value="CYTH"/>
    <property type="match status" value="1"/>
</dbReference>
<evidence type="ECO:0000313" key="3">
    <source>
        <dbReference type="Proteomes" id="UP000007879"/>
    </source>
</evidence>
<dbReference type="InterPro" id="IPR023577">
    <property type="entry name" value="CYTH_domain"/>
</dbReference>
<dbReference type="SUPFAM" id="SSF55154">
    <property type="entry name" value="CYTH-like phosphatases"/>
    <property type="match status" value="1"/>
</dbReference>
<dbReference type="KEGG" id="aqu:100631935"/>
<dbReference type="OrthoDB" id="6159137at2759"/>
<dbReference type="CDD" id="cd07890">
    <property type="entry name" value="CYTH-like_AC_IV-like"/>
    <property type="match status" value="1"/>
</dbReference>
<reference evidence="3" key="1">
    <citation type="journal article" date="2010" name="Nature">
        <title>The Amphimedon queenslandica genome and the evolution of animal complexity.</title>
        <authorList>
            <person name="Srivastava M."/>
            <person name="Simakov O."/>
            <person name="Chapman J."/>
            <person name="Fahey B."/>
            <person name="Gauthier M.E."/>
            <person name="Mitros T."/>
            <person name="Richards G.S."/>
            <person name="Conaco C."/>
            <person name="Dacre M."/>
            <person name="Hellsten U."/>
            <person name="Larroux C."/>
            <person name="Putnam N.H."/>
            <person name="Stanke M."/>
            <person name="Adamska M."/>
            <person name="Darling A."/>
            <person name="Degnan S.M."/>
            <person name="Oakley T.H."/>
            <person name="Plachetzki D.C."/>
            <person name="Zhai Y."/>
            <person name="Adamski M."/>
            <person name="Calcino A."/>
            <person name="Cummins S.F."/>
            <person name="Goodstein D.M."/>
            <person name="Harris C."/>
            <person name="Jackson D.J."/>
            <person name="Leys S.P."/>
            <person name="Shu S."/>
            <person name="Woodcroft B.J."/>
            <person name="Vervoort M."/>
            <person name="Kosik K.S."/>
            <person name="Manning G."/>
            <person name="Degnan B.M."/>
            <person name="Rokhsar D.S."/>
        </authorList>
    </citation>
    <scope>NUCLEOTIDE SEQUENCE [LARGE SCALE GENOMIC DNA]</scope>
</reference>
<dbReference type="InterPro" id="IPR008173">
    <property type="entry name" value="Adenylyl_cyclase_CyaB"/>
</dbReference>
<dbReference type="STRING" id="400682.A0A1X7VUP4"/>
<keyword evidence="3" id="KW-1185">Reference proteome</keyword>
<dbReference type="GO" id="GO:0016462">
    <property type="term" value="F:pyrophosphatase activity"/>
    <property type="evidence" value="ECO:0007669"/>
    <property type="project" value="UniProtKB-ARBA"/>
</dbReference>
<feature type="domain" description="CYTH" evidence="1">
    <location>
        <begin position="2"/>
        <end position="170"/>
    </location>
</feature>
<dbReference type="Pfam" id="PF01928">
    <property type="entry name" value="CYTH"/>
    <property type="match status" value="1"/>
</dbReference>
<dbReference type="Proteomes" id="UP000007879">
    <property type="component" value="Unassembled WGS sequence"/>
</dbReference>
<protein>
    <recommendedName>
        <fullName evidence="1">CYTH domain-containing protein</fullName>
    </recommendedName>
</protein>
<dbReference type="PANTHER" id="PTHR21028">
    <property type="entry name" value="SI:CH211-156B7.4"/>
    <property type="match status" value="1"/>
</dbReference>
<organism evidence="2">
    <name type="scientific">Amphimedon queenslandica</name>
    <name type="common">Sponge</name>
    <dbReference type="NCBI Taxonomy" id="400682"/>
    <lineage>
        <taxon>Eukaryota</taxon>
        <taxon>Metazoa</taxon>
        <taxon>Porifera</taxon>
        <taxon>Demospongiae</taxon>
        <taxon>Heteroscleromorpha</taxon>
        <taxon>Haplosclerida</taxon>
        <taxon>Niphatidae</taxon>
        <taxon>Amphimedon</taxon>
    </lineage>
</organism>
<evidence type="ECO:0000313" key="2">
    <source>
        <dbReference type="EnsemblMetazoa" id="Aqu2.1.43832_001"/>
    </source>
</evidence>
<dbReference type="Gene3D" id="2.40.320.10">
    <property type="entry name" value="Hypothetical Protein Pfu-838710-001"/>
    <property type="match status" value="1"/>
</dbReference>
<sequence length="175" mass="19643">MPTNIEIKARVKNLELLLEKARSISGSQGTRLEQEDVFFNSPNGRLKLRIENEGASGKLIYYTRNDISGPKQSDYTYTIVQNPKDLKETLRLALGVRGIVKKVRQLFMVGQTRVHVDSVEGLGNFMELEVCMRKGQEMSEGTAIAEELMKDLGISDSDLVVCAYMDLLDAKNNKN</sequence>
<dbReference type="InterPro" id="IPR033469">
    <property type="entry name" value="CYTH-like_dom_sf"/>
</dbReference>
<accession>A0A1X7VUP4</accession>